<name>A0A0D6NIR5_9PROT</name>
<accession>A0A6N3SXA5</accession>
<evidence type="ECO:0000313" key="2">
    <source>
        <dbReference type="Proteomes" id="UP000032670"/>
    </source>
</evidence>
<comment type="caution">
    <text evidence="1">The sequence shown here is derived from an EMBL/GenBank/DDBJ whole genome shotgun (WGS) entry which is preliminary data.</text>
</comment>
<sequence>MDKGKTFIFNKKIGNKYKKFIYPTVYIKNTFYFPYNNPCVRNQTHAHLWKVCNSVKSVATRKP</sequence>
<reference evidence="1 2" key="1">
    <citation type="submission" date="2012-11" db="EMBL/GenBank/DDBJ databases">
        <title>Whole genome sequence of Acetobacter orientalis 21F-2.</title>
        <authorList>
            <person name="Azuma Y."/>
            <person name="Higashiura N."/>
            <person name="Hirakawa H."/>
            <person name="Matsushita K."/>
        </authorList>
    </citation>
    <scope>NUCLEOTIDE SEQUENCE [LARGE SCALE GENOMIC DNA]</scope>
    <source>
        <strain evidence="1 2">21F-2</strain>
    </source>
</reference>
<dbReference type="Proteomes" id="UP000032670">
    <property type="component" value="Unassembled WGS sequence"/>
</dbReference>
<dbReference type="EMBL" id="BAMX01000007">
    <property type="protein sequence ID" value="GAN65271.1"/>
    <property type="molecule type" value="Genomic_DNA"/>
</dbReference>
<gene>
    <name evidence="1" type="ORF">Abor_007_019</name>
</gene>
<keyword evidence="2" id="KW-1185">Reference proteome</keyword>
<evidence type="ECO:0000313" key="1">
    <source>
        <dbReference type="EMBL" id="GAN65271.1"/>
    </source>
</evidence>
<dbReference type="AlphaFoldDB" id="A0A0D6NIR5"/>
<organism evidence="1 2">
    <name type="scientific">Acetobacter orientalis</name>
    <dbReference type="NCBI Taxonomy" id="146474"/>
    <lineage>
        <taxon>Bacteria</taxon>
        <taxon>Pseudomonadati</taxon>
        <taxon>Pseudomonadota</taxon>
        <taxon>Alphaproteobacteria</taxon>
        <taxon>Acetobacterales</taxon>
        <taxon>Acetobacteraceae</taxon>
        <taxon>Acetobacter</taxon>
    </lineage>
</organism>
<accession>A0A0D6NIR5</accession>
<protein>
    <submittedName>
        <fullName evidence="1">Uncharacterized protein</fullName>
    </submittedName>
</protein>
<proteinExistence type="predicted"/>